<keyword evidence="1" id="KW-0503">Monooxygenase</keyword>
<dbReference type="Proteomes" id="UP001601444">
    <property type="component" value="Unassembled WGS sequence"/>
</dbReference>
<dbReference type="Pfam" id="PF13738">
    <property type="entry name" value="Pyr_redox_3"/>
    <property type="match status" value="1"/>
</dbReference>
<evidence type="ECO:0000313" key="2">
    <source>
        <dbReference type="Proteomes" id="UP001601444"/>
    </source>
</evidence>
<organism evidence="1 2">
    <name type="scientific">Nocardia thailandica</name>
    <dbReference type="NCBI Taxonomy" id="257275"/>
    <lineage>
        <taxon>Bacteria</taxon>
        <taxon>Bacillati</taxon>
        <taxon>Actinomycetota</taxon>
        <taxon>Actinomycetes</taxon>
        <taxon>Mycobacteriales</taxon>
        <taxon>Nocardiaceae</taxon>
        <taxon>Nocardia</taxon>
    </lineage>
</organism>
<comment type="caution">
    <text evidence="1">The sequence shown here is derived from an EMBL/GenBank/DDBJ whole genome shotgun (WGS) entry which is preliminary data.</text>
</comment>
<dbReference type="PANTHER" id="PTHR42877">
    <property type="entry name" value="L-ORNITHINE N(5)-MONOOXYGENASE-RELATED"/>
    <property type="match status" value="1"/>
</dbReference>
<dbReference type="EC" id="1.14.13.-" evidence="1"/>
<reference evidence="1 2" key="1">
    <citation type="submission" date="2024-10" db="EMBL/GenBank/DDBJ databases">
        <title>The Natural Products Discovery Center: Release of the First 8490 Sequenced Strains for Exploring Actinobacteria Biosynthetic Diversity.</title>
        <authorList>
            <person name="Kalkreuter E."/>
            <person name="Kautsar S.A."/>
            <person name="Yang D."/>
            <person name="Bader C.D."/>
            <person name="Teijaro C.N."/>
            <person name="Fluegel L."/>
            <person name="Davis C.M."/>
            <person name="Simpson J.R."/>
            <person name="Lauterbach L."/>
            <person name="Steele A.D."/>
            <person name="Gui C."/>
            <person name="Meng S."/>
            <person name="Li G."/>
            <person name="Viehrig K."/>
            <person name="Ye F."/>
            <person name="Su P."/>
            <person name="Kiefer A.F."/>
            <person name="Nichols A."/>
            <person name="Cepeda A.J."/>
            <person name="Yan W."/>
            <person name="Fan B."/>
            <person name="Jiang Y."/>
            <person name="Adhikari A."/>
            <person name="Zheng C.-J."/>
            <person name="Schuster L."/>
            <person name="Cowan T.M."/>
            <person name="Smanski M.J."/>
            <person name="Chevrette M.G."/>
            <person name="De Carvalho L.P.S."/>
            <person name="Shen B."/>
        </authorList>
    </citation>
    <scope>NUCLEOTIDE SEQUENCE [LARGE SCALE GENOMIC DNA]</scope>
    <source>
        <strain evidence="1 2">NPDC004045</strain>
    </source>
</reference>
<accession>A0ABW6PHW6</accession>
<name>A0ABW6PHW6_9NOCA</name>
<protein>
    <submittedName>
        <fullName evidence="1">Flavin-containing monooxygenase</fullName>
        <ecNumber evidence="1">1.14.13.-</ecNumber>
    </submittedName>
</protein>
<gene>
    <name evidence="1" type="ORF">ACFYTF_04085</name>
</gene>
<dbReference type="InterPro" id="IPR051209">
    <property type="entry name" value="FAD-bind_Monooxygenase_sf"/>
</dbReference>
<dbReference type="PANTHER" id="PTHR42877:SF4">
    <property type="entry name" value="FAD_NAD(P)-BINDING DOMAIN-CONTAINING PROTEIN-RELATED"/>
    <property type="match status" value="1"/>
</dbReference>
<keyword evidence="1" id="KW-0560">Oxidoreductase</keyword>
<dbReference type="InterPro" id="IPR036188">
    <property type="entry name" value="FAD/NAD-bd_sf"/>
</dbReference>
<proteinExistence type="predicted"/>
<dbReference type="Gene3D" id="3.50.50.60">
    <property type="entry name" value="FAD/NAD(P)-binding domain"/>
    <property type="match status" value="2"/>
</dbReference>
<dbReference type="RefSeq" id="WP_387699026.1">
    <property type="nucleotide sequence ID" value="NZ_JBIAMX010000002.1"/>
</dbReference>
<dbReference type="SUPFAM" id="SSF51905">
    <property type="entry name" value="FAD/NAD(P)-binding domain"/>
    <property type="match status" value="2"/>
</dbReference>
<keyword evidence="2" id="KW-1185">Reference proteome</keyword>
<dbReference type="GO" id="GO:0004497">
    <property type="term" value="F:monooxygenase activity"/>
    <property type="evidence" value="ECO:0007669"/>
    <property type="project" value="UniProtKB-KW"/>
</dbReference>
<dbReference type="EMBL" id="JBIAMX010000002">
    <property type="protein sequence ID" value="MFF0541996.1"/>
    <property type="molecule type" value="Genomic_DNA"/>
</dbReference>
<sequence length="500" mass="54937">MSGHRYRVVVVGAGFGGLTMGAELLDAGIEDFLILEEGAEVGGVWRENTYPGCSCDVPSHLYSFDFDRWRDRLLRFPDQATILDYLRSVTDRTGLRRHLRVDTAISAARYDDATGTWTLTSTRGERIDAEAVVWAIGQLHRPALPDIAGAEEFRGHTLHTARWDHSADLTGHVAVVGTGSSATQLVPELARTAASVTVYQRSAPWILPKPAARFGPLARAALRIPGLHSLYRAALSCGADLVMAPIMRRGWSAQPAEWVARAHLRRQVPDPVLRARLTPHYRIGEKRILVDSAYYPALGLPNVHLVTDPIDRVGPDGIHTADGTHRPADTIVWATGFRASAFFEGITVQGRNGADLHEVWARAGRPEAFFGLAVPGGFPDMFLIAGPNSFTPANSNPSIKARQTRYIRACLEYGAEVGGPVEIEPAAMAEFRRWLDARLADSVWSGGVPTWFTRADGQITNPWPGTVREFGRRLARHHPSRVFRRTGVRTPPLANSTRAH</sequence>
<evidence type="ECO:0000313" key="1">
    <source>
        <dbReference type="EMBL" id="MFF0541996.1"/>
    </source>
</evidence>